<reference evidence="3" key="1">
    <citation type="journal article" date="2013" name="Genome Announc.">
        <title>Draft Genome Sequence of the Dimorphic Prosthecate Bacterium Brevundimonas abyssalis TAR-001T.</title>
        <authorList>
            <person name="Tsubouchi T."/>
            <person name="Nishi S."/>
            <person name="Usui K."/>
            <person name="Shimane Y."/>
            <person name="Takaki Y."/>
            <person name="Maruyama T."/>
            <person name="Hatada Y."/>
        </authorList>
    </citation>
    <scope>NUCLEOTIDE SEQUENCE [LARGE SCALE GENOMIC DNA]</scope>
    <source>
        <strain evidence="3">TAR-001</strain>
    </source>
</reference>
<gene>
    <name evidence="2" type="ORF">MBEBAB_2170</name>
</gene>
<comment type="caution">
    <text evidence="2">The sequence shown here is derived from an EMBL/GenBank/DDBJ whole genome shotgun (WGS) entry which is preliminary data.</text>
</comment>
<feature type="region of interest" description="Disordered" evidence="1">
    <location>
        <begin position="1"/>
        <end position="25"/>
    </location>
</feature>
<organism evidence="2 3">
    <name type="scientific">Brevundimonas abyssalis TAR-001</name>
    <dbReference type="NCBI Taxonomy" id="1391729"/>
    <lineage>
        <taxon>Bacteria</taxon>
        <taxon>Pseudomonadati</taxon>
        <taxon>Pseudomonadota</taxon>
        <taxon>Alphaproteobacteria</taxon>
        <taxon>Caulobacterales</taxon>
        <taxon>Caulobacteraceae</taxon>
        <taxon>Brevundimonas</taxon>
    </lineage>
</organism>
<keyword evidence="3" id="KW-1185">Reference proteome</keyword>
<sequence length="749" mass="83032">MRKSVASAFQPKLASAPDGRRRESEARLREIEEASAWLERRRSTIEPDLRREAEAIQRLFGVLAMPSQAAKGAARLSETCRRLDPERVQRAFRANKHGVAPALVRNNLVIVIRRLRDDDEFELALAYADILAATGEDVQATRERMLVCMEAGQFVEAEQSCKHLLEGDQSSIVSSVSEWMLVRLARAPGDAAAMRLTLTLLRNSLIDRNGVGAVSSIASIISSLAAWAGRAEPAAGDVAVQDDAPSSAWASRQLERIEAGLREARKTGESGASFELTYIRLLGIRNGYAAAFDAMADYVERHPVTRGTAAIFGLVMDRYLRHRHSAGTRMDLVAPLLDEAVFAGYEPRIAQEEEAIWSSWPFAQNLTSATRAATLCAPQGGVPSSFRRDQRTRVLVVSSNWNFVSPLIESMEHTEASEFVFRTLDFQSLTFAEKSAKPEGLFFFSEVAAAQVWKAVRKAAPDAARLVDWADVIFVEWANQPAVFFSSVLPAHKRLIVRLHSYEAFANWHYFVNWARVDKALFVADHIRQLFLAQNRLGRVSGLQSGIVANRHDFSAPVAKRNPEGKRTLCMLGWATANKDPIFALQILKILRSDGDWRLQLVGGSWRETAADFEAEYRVRFNALLADPALAGAIDILPHTDQPHAALSEVGYVLSCSHREGTHEAVVEGLSVGCVPIIRNWPMVAQYGGARGQFADFEEFIVSTPEEAAEKIRATPWTLRRAADLHRRANAAYGIERTKAALKEALRLP</sequence>
<dbReference type="Gene3D" id="3.40.50.2000">
    <property type="entry name" value="Glycogen Phosphorylase B"/>
    <property type="match status" value="1"/>
</dbReference>
<dbReference type="Proteomes" id="UP000016569">
    <property type="component" value="Unassembled WGS sequence"/>
</dbReference>
<evidence type="ECO:0000313" key="3">
    <source>
        <dbReference type="Proteomes" id="UP000016569"/>
    </source>
</evidence>
<accession>A0A8E0TS41</accession>
<protein>
    <recommendedName>
        <fullName evidence="4">Glycosyltransferase</fullName>
    </recommendedName>
</protein>
<dbReference type="AlphaFoldDB" id="A0A8E0TS41"/>
<dbReference type="EMBL" id="BATC01000044">
    <property type="protein sequence ID" value="GAD59920.1"/>
    <property type="molecule type" value="Genomic_DNA"/>
</dbReference>
<evidence type="ECO:0000313" key="2">
    <source>
        <dbReference type="EMBL" id="GAD59920.1"/>
    </source>
</evidence>
<evidence type="ECO:0000256" key="1">
    <source>
        <dbReference type="SAM" id="MobiDB-lite"/>
    </source>
</evidence>
<evidence type="ECO:0008006" key="4">
    <source>
        <dbReference type="Google" id="ProtNLM"/>
    </source>
</evidence>
<dbReference type="SUPFAM" id="SSF53756">
    <property type="entry name" value="UDP-Glycosyltransferase/glycogen phosphorylase"/>
    <property type="match status" value="1"/>
</dbReference>
<name>A0A8E0TS41_9CAUL</name>
<proteinExistence type="predicted"/>